<gene>
    <name evidence="6" type="ORF">MPNT_10231</name>
</gene>
<reference evidence="6" key="1">
    <citation type="submission" date="2021-02" db="EMBL/GenBank/DDBJ databases">
        <authorList>
            <person name="Cremers G."/>
            <person name="Picone N."/>
        </authorList>
    </citation>
    <scope>NUCLEOTIDE SEQUENCE</scope>
    <source>
        <strain evidence="6">PQ17</strain>
    </source>
</reference>
<proteinExistence type="inferred from homology"/>
<dbReference type="PANTHER" id="PTHR47683:SF2">
    <property type="entry name" value="RNA-BINDING S4 DOMAIN-CONTAINING PROTEIN"/>
    <property type="match status" value="1"/>
</dbReference>
<dbReference type="EC" id="5.4.99.-" evidence="4"/>
<dbReference type="Proteomes" id="UP000663859">
    <property type="component" value="Unassembled WGS sequence"/>
</dbReference>
<dbReference type="InterPro" id="IPR020103">
    <property type="entry name" value="PsdUridine_synth_cat_dom_sf"/>
</dbReference>
<dbReference type="Pfam" id="PF00849">
    <property type="entry name" value="PseudoU_synth_2"/>
    <property type="match status" value="1"/>
</dbReference>
<evidence type="ECO:0000259" key="5">
    <source>
        <dbReference type="SMART" id="SM00363"/>
    </source>
</evidence>
<dbReference type="SUPFAM" id="SSF55174">
    <property type="entry name" value="Alpha-L RNA-binding motif"/>
    <property type="match status" value="1"/>
</dbReference>
<dbReference type="InterPro" id="IPR006145">
    <property type="entry name" value="PsdUridine_synth_RsuA/RluA"/>
</dbReference>
<dbReference type="FunFam" id="3.10.290.10:FF:000003">
    <property type="entry name" value="Pseudouridine synthase"/>
    <property type="match status" value="1"/>
</dbReference>
<dbReference type="PROSITE" id="PS50889">
    <property type="entry name" value="S4"/>
    <property type="match status" value="1"/>
</dbReference>
<dbReference type="PANTHER" id="PTHR47683">
    <property type="entry name" value="PSEUDOURIDINE SYNTHASE FAMILY PROTEIN-RELATED"/>
    <property type="match status" value="1"/>
</dbReference>
<accession>A0A8J2BIM7</accession>
<evidence type="ECO:0000313" key="7">
    <source>
        <dbReference type="Proteomes" id="UP000663859"/>
    </source>
</evidence>
<dbReference type="InterPro" id="IPR042092">
    <property type="entry name" value="PsdUridine_s_RsuA/RluB/E/F_cat"/>
</dbReference>
<comment type="caution">
    <text evidence="6">The sequence shown here is derived from an EMBL/GenBank/DDBJ whole genome shotgun (WGS) entry which is preliminary data.</text>
</comment>
<dbReference type="PROSITE" id="PS01149">
    <property type="entry name" value="PSI_RSU"/>
    <property type="match status" value="1"/>
</dbReference>
<dbReference type="InterPro" id="IPR002942">
    <property type="entry name" value="S4_RNA-bd"/>
</dbReference>
<dbReference type="NCBIfam" id="TIGR00093">
    <property type="entry name" value="pseudouridine synthase"/>
    <property type="match status" value="1"/>
</dbReference>
<protein>
    <recommendedName>
        <fullName evidence="4">Pseudouridine synthase</fullName>
        <ecNumber evidence="4">5.4.99.-</ecNumber>
    </recommendedName>
</protein>
<dbReference type="SMART" id="SM00363">
    <property type="entry name" value="S4"/>
    <property type="match status" value="1"/>
</dbReference>
<dbReference type="InterPro" id="IPR018496">
    <property type="entry name" value="PsdUridine_synth_RsuA/RluB_CS"/>
</dbReference>
<dbReference type="InterPro" id="IPR020094">
    <property type="entry name" value="TruA/RsuA/RluB/E/F_N"/>
</dbReference>
<dbReference type="EMBL" id="CAJNOB010000001">
    <property type="protein sequence ID" value="CAF0689465.1"/>
    <property type="molecule type" value="Genomic_DNA"/>
</dbReference>
<keyword evidence="3" id="KW-0694">RNA-binding</keyword>
<keyword evidence="7" id="KW-1185">Reference proteome</keyword>
<evidence type="ECO:0000256" key="2">
    <source>
        <dbReference type="ARBA" id="ARBA00023235"/>
    </source>
</evidence>
<dbReference type="CDD" id="cd00165">
    <property type="entry name" value="S4"/>
    <property type="match status" value="1"/>
</dbReference>
<dbReference type="AlphaFoldDB" id="A0A8J2BIM7"/>
<dbReference type="Pfam" id="PF01479">
    <property type="entry name" value="S4"/>
    <property type="match status" value="1"/>
</dbReference>
<dbReference type="GO" id="GO:0000455">
    <property type="term" value="P:enzyme-directed rRNA pseudouridine synthesis"/>
    <property type="evidence" value="ECO:0007669"/>
    <property type="project" value="UniProtKB-ARBA"/>
</dbReference>
<dbReference type="GO" id="GO:0120159">
    <property type="term" value="F:rRNA pseudouridine synthase activity"/>
    <property type="evidence" value="ECO:0007669"/>
    <property type="project" value="UniProtKB-ARBA"/>
</dbReference>
<dbReference type="Gene3D" id="3.30.70.580">
    <property type="entry name" value="Pseudouridine synthase I, catalytic domain, N-terminal subdomain"/>
    <property type="match status" value="1"/>
</dbReference>
<comment type="similarity">
    <text evidence="1 4">Belongs to the pseudouridine synthase RsuA family.</text>
</comment>
<name>A0A8J2BIM7_9BACT</name>
<dbReference type="Gene3D" id="3.10.290.10">
    <property type="entry name" value="RNA-binding S4 domain"/>
    <property type="match status" value="1"/>
</dbReference>
<evidence type="ECO:0000256" key="3">
    <source>
        <dbReference type="PROSITE-ProRule" id="PRU00182"/>
    </source>
</evidence>
<dbReference type="CDD" id="cd02870">
    <property type="entry name" value="PseudoU_synth_RsuA_like"/>
    <property type="match status" value="1"/>
</dbReference>
<evidence type="ECO:0000256" key="1">
    <source>
        <dbReference type="ARBA" id="ARBA00008348"/>
    </source>
</evidence>
<organism evidence="6 7">
    <name type="scientific">Candidatus Methylacidithermus pantelleriae</name>
    <dbReference type="NCBI Taxonomy" id="2744239"/>
    <lineage>
        <taxon>Bacteria</taxon>
        <taxon>Pseudomonadati</taxon>
        <taxon>Verrucomicrobiota</taxon>
        <taxon>Methylacidiphilae</taxon>
        <taxon>Methylacidiphilales</taxon>
        <taxon>Methylacidiphilaceae</taxon>
        <taxon>Candidatus Methylacidithermus</taxon>
    </lineage>
</organism>
<evidence type="ECO:0000256" key="4">
    <source>
        <dbReference type="RuleBase" id="RU003887"/>
    </source>
</evidence>
<dbReference type="InterPro" id="IPR050343">
    <property type="entry name" value="RsuA_PseudoU_synthase"/>
</dbReference>
<keyword evidence="2 4" id="KW-0413">Isomerase</keyword>
<feature type="domain" description="RNA-binding S4" evidence="5">
    <location>
        <begin position="1"/>
        <end position="58"/>
    </location>
</feature>
<dbReference type="RefSeq" id="WP_174581697.1">
    <property type="nucleotide sequence ID" value="NZ_CAJNOB010000001.1"/>
</dbReference>
<dbReference type="InterPro" id="IPR036986">
    <property type="entry name" value="S4_RNA-bd_sf"/>
</dbReference>
<evidence type="ECO:0000313" key="6">
    <source>
        <dbReference type="EMBL" id="CAF0689465.1"/>
    </source>
</evidence>
<dbReference type="GO" id="GO:0003723">
    <property type="term" value="F:RNA binding"/>
    <property type="evidence" value="ECO:0007669"/>
    <property type="project" value="UniProtKB-KW"/>
</dbReference>
<dbReference type="Gene3D" id="3.30.70.1560">
    <property type="entry name" value="Alpha-L RNA-binding motif"/>
    <property type="match status" value="1"/>
</dbReference>
<sequence>MRLNQYLARAGLGSRRFCEELIRAGRVEVNGRVVRELHIRVGPAEEVKLDGRTVRPCPRWVVLLHKPRGYLCTSRDPQGRKTIFELLPPDLPRLFYVGRLDRQSEGLVLLTNDGILAQAISRPRFKIPKRYQVWVDRPIGDAERRLLCQGIILEGRLCRCAEVRQRGDRQLEIVLEEGAKRQIRRMLEKLGYRVKRLIRTHIGGFSLRGLPPGAWRKVSPEELQRALNLGCVGALRAEPSTGPGPWALSYPLGYGENGSAK</sequence>
<dbReference type="SUPFAM" id="SSF55120">
    <property type="entry name" value="Pseudouridine synthase"/>
    <property type="match status" value="1"/>
</dbReference>
<dbReference type="InterPro" id="IPR000748">
    <property type="entry name" value="PsdUridine_synth_RsuA/RluB/E/F"/>
</dbReference>